<proteinExistence type="predicted"/>
<dbReference type="AlphaFoldDB" id="G8R217"/>
<organism evidence="2 3">
    <name type="scientific">Owenweeksia hongkongensis (strain DSM 17368 / CIP 108786 / JCM 12287 / NRRL B-23963 / UST20020801)</name>
    <dbReference type="NCBI Taxonomy" id="926562"/>
    <lineage>
        <taxon>Bacteria</taxon>
        <taxon>Pseudomonadati</taxon>
        <taxon>Bacteroidota</taxon>
        <taxon>Flavobacteriia</taxon>
        <taxon>Flavobacteriales</taxon>
        <taxon>Owenweeksiaceae</taxon>
        <taxon>Owenweeksia</taxon>
    </lineage>
</organism>
<dbReference type="EMBL" id="CP003156">
    <property type="protein sequence ID" value="AEV33967.1"/>
    <property type="molecule type" value="Genomic_DNA"/>
</dbReference>
<sequence>MKRIFIKWFVVPLFLWMSVGCKYYQYRPDLGLERWEYQSFDTEEWRQVDARYCLVLHYDNDTVELFDVTYHNSELSGSIKPFAGLPLEYFKDAVDYPGENIKRPFGGESGPATNQIHFFLDGYTKLGASQVKFVLYHDVRDIDFVKQSPWNFAIGGGVALGSAATGVVLTTLLIMGFVVGK</sequence>
<keyword evidence="3" id="KW-1185">Reference proteome</keyword>
<accession>G8R217</accession>
<keyword evidence="1" id="KW-0812">Transmembrane</keyword>
<evidence type="ECO:0000256" key="1">
    <source>
        <dbReference type="SAM" id="Phobius"/>
    </source>
</evidence>
<gene>
    <name evidence="2" type="ordered locus">Oweho_3012</name>
</gene>
<dbReference type="Proteomes" id="UP000005631">
    <property type="component" value="Chromosome"/>
</dbReference>
<name>G8R217_OWEHD</name>
<protein>
    <recommendedName>
        <fullName evidence="4">Lipoprotein</fullName>
    </recommendedName>
</protein>
<dbReference type="PROSITE" id="PS51257">
    <property type="entry name" value="PROKAR_LIPOPROTEIN"/>
    <property type="match status" value="1"/>
</dbReference>
<dbReference type="HOGENOM" id="CLU_1487646_0_0_10"/>
<reference evidence="2 3" key="1">
    <citation type="journal article" date="2012" name="Stand. Genomic Sci.">
        <title>Genome sequence of the orange-pigmented seawater bacterium Owenweeksia hongkongensis type strain (UST20020801(T)).</title>
        <authorList>
            <person name="Riedel T."/>
            <person name="Held B."/>
            <person name="Nolan M."/>
            <person name="Lucas S."/>
            <person name="Lapidus A."/>
            <person name="Tice H."/>
            <person name="Del Rio T.G."/>
            <person name="Cheng J.F."/>
            <person name="Han C."/>
            <person name="Tapia R."/>
            <person name="Goodwin L.A."/>
            <person name="Pitluck S."/>
            <person name="Liolios K."/>
            <person name="Mavromatis K."/>
            <person name="Pagani I."/>
            <person name="Ivanova N."/>
            <person name="Mikhailova N."/>
            <person name="Pati A."/>
            <person name="Chen A."/>
            <person name="Palaniappan K."/>
            <person name="Rohde M."/>
            <person name="Tindall B.J."/>
            <person name="Detter J.C."/>
            <person name="Goker M."/>
            <person name="Woyke T."/>
            <person name="Bristow J."/>
            <person name="Eisen J.A."/>
            <person name="Markowitz V."/>
            <person name="Hugenholtz P."/>
            <person name="Klenk H.P."/>
            <person name="Kyrpides N.C."/>
        </authorList>
    </citation>
    <scope>NUCLEOTIDE SEQUENCE</scope>
    <source>
        <strain evidence="3">DSM 17368 / JCM 12287 / NRRL B-23963</strain>
    </source>
</reference>
<evidence type="ECO:0000313" key="2">
    <source>
        <dbReference type="EMBL" id="AEV33967.1"/>
    </source>
</evidence>
<evidence type="ECO:0008006" key="4">
    <source>
        <dbReference type="Google" id="ProtNLM"/>
    </source>
</evidence>
<dbReference type="OrthoDB" id="621906at2"/>
<evidence type="ECO:0000313" key="3">
    <source>
        <dbReference type="Proteomes" id="UP000005631"/>
    </source>
</evidence>
<dbReference type="KEGG" id="oho:Oweho_3012"/>
<feature type="transmembrane region" description="Helical" evidence="1">
    <location>
        <begin position="152"/>
        <end position="179"/>
    </location>
</feature>
<keyword evidence="1" id="KW-0472">Membrane</keyword>
<dbReference type="RefSeq" id="WP_014203314.1">
    <property type="nucleotide sequence ID" value="NC_016599.1"/>
</dbReference>
<keyword evidence="1" id="KW-1133">Transmembrane helix</keyword>